<protein>
    <submittedName>
        <fullName evidence="1">Uncharacterized protein</fullName>
    </submittedName>
</protein>
<organism evidence="1 2">
    <name type="scientific">Photobacterium damselae</name>
    <dbReference type="NCBI Taxonomy" id="38293"/>
    <lineage>
        <taxon>Bacteria</taxon>
        <taxon>Pseudomonadati</taxon>
        <taxon>Pseudomonadota</taxon>
        <taxon>Gammaproteobacteria</taxon>
        <taxon>Vibrionales</taxon>
        <taxon>Vibrionaceae</taxon>
        <taxon>Photobacterium</taxon>
    </lineage>
</organism>
<dbReference type="AlphaFoldDB" id="A0A2X1XRW3"/>
<evidence type="ECO:0000313" key="1">
    <source>
        <dbReference type="EMBL" id="SPY45273.1"/>
    </source>
</evidence>
<reference evidence="1 2" key="1">
    <citation type="submission" date="2018-06" db="EMBL/GenBank/DDBJ databases">
        <authorList>
            <consortium name="Pathogen Informatics"/>
            <person name="Doyle S."/>
        </authorList>
    </citation>
    <scope>NUCLEOTIDE SEQUENCE [LARGE SCALE GENOMIC DNA]</scope>
    <source>
        <strain evidence="1 2">NCTC11647</strain>
    </source>
</reference>
<dbReference type="EMBL" id="UATL01000006">
    <property type="protein sequence ID" value="SPY45273.1"/>
    <property type="molecule type" value="Genomic_DNA"/>
</dbReference>
<name>A0A2X1XRW3_PHODM</name>
<gene>
    <name evidence="1" type="ORF">NCTC11647_04029</name>
</gene>
<sequence length="57" mass="6677">MTNSWLKSAKLPHWNGLTLLSVDGVVWRTTDNQENEEAFSRQKGTQYPQVRMVARWN</sequence>
<evidence type="ECO:0000313" key="2">
    <source>
        <dbReference type="Proteomes" id="UP000251647"/>
    </source>
</evidence>
<accession>A0A2X1XRW3</accession>
<proteinExistence type="predicted"/>
<dbReference type="Proteomes" id="UP000251647">
    <property type="component" value="Unassembled WGS sequence"/>
</dbReference>